<dbReference type="GO" id="GO:0051539">
    <property type="term" value="F:4 iron, 4 sulfur cluster binding"/>
    <property type="evidence" value="ECO:0007669"/>
    <property type="project" value="TreeGrafter"/>
</dbReference>
<dbReference type="InterPro" id="IPR034505">
    <property type="entry name" value="Coproporphyrinogen-III_oxidase"/>
</dbReference>
<evidence type="ECO:0000313" key="2">
    <source>
        <dbReference type="Proteomes" id="UP000215215"/>
    </source>
</evidence>
<dbReference type="AlphaFoldDB" id="A0A235BVA4"/>
<dbReference type="PANTHER" id="PTHR13932:SF5">
    <property type="entry name" value="RADICAL S-ADENOSYL METHIONINE DOMAIN-CONTAINING PROTEIN 1, MITOCHONDRIAL"/>
    <property type="match status" value="1"/>
</dbReference>
<protein>
    <recommendedName>
        <fullName evidence="3">Radical SAM core domain-containing protein</fullName>
    </recommendedName>
</protein>
<sequence>MITKLIRGILSEEGDDYTFYPSTGEDLRVNEETGLYIHIPFCKSMCPYCPYYKVFYDEELSQRYKSALILEIKRCCEEIGSNRLTSLYIGGGTPAVETWVLQKLKPTRSLRI</sequence>
<organism evidence="1 2">
    <name type="scientific">candidate division WOR-3 bacterium JGI_Cruoil_03_44_89</name>
    <dbReference type="NCBI Taxonomy" id="1973748"/>
    <lineage>
        <taxon>Bacteria</taxon>
        <taxon>Bacteria division WOR-3</taxon>
    </lineage>
</organism>
<name>A0A235BVA4_UNCW3</name>
<dbReference type="EMBL" id="NOZQ01000092">
    <property type="protein sequence ID" value="OYD16009.1"/>
    <property type="molecule type" value="Genomic_DNA"/>
</dbReference>
<gene>
    <name evidence="1" type="ORF">CH333_04535</name>
</gene>
<dbReference type="SUPFAM" id="SSF102114">
    <property type="entry name" value="Radical SAM enzymes"/>
    <property type="match status" value="1"/>
</dbReference>
<proteinExistence type="predicted"/>
<dbReference type="Proteomes" id="UP000215215">
    <property type="component" value="Unassembled WGS sequence"/>
</dbReference>
<comment type="caution">
    <text evidence="1">The sequence shown here is derived from an EMBL/GenBank/DDBJ whole genome shotgun (WGS) entry which is preliminary data.</text>
</comment>
<reference evidence="1 2" key="1">
    <citation type="submission" date="2017-07" db="EMBL/GenBank/DDBJ databases">
        <title>Recovery of genomes from metagenomes via a dereplication, aggregation, and scoring strategy.</title>
        <authorList>
            <person name="Sieber C.M."/>
            <person name="Probst A.J."/>
            <person name="Sharrar A."/>
            <person name="Thomas B.C."/>
            <person name="Hess M."/>
            <person name="Tringe S.G."/>
            <person name="Banfield J.F."/>
        </authorList>
    </citation>
    <scope>NUCLEOTIDE SEQUENCE [LARGE SCALE GENOMIC DNA]</scope>
    <source>
        <strain evidence="1">JGI_Cruoil_03_44_89</strain>
    </source>
</reference>
<dbReference type="PANTHER" id="PTHR13932">
    <property type="entry name" value="COPROPORPHYRINIGEN III OXIDASE"/>
    <property type="match status" value="1"/>
</dbReference>
<evidence type="ECO:0008006" key="3">
    <source>
        <dbReference type="Google" id="ProtNLM"/>
    </source>
</evidence>
<dbReference type="GO" id="GO:0005737">
    <property type="term" value="C:cytoplasm"/>
    <property type="evidence" value="ECO:0007669"/>
    <property type="project" value="TreeGrafter"/>
</dbReference>
<dbReference type="InterPro" id="IPR058240">
    <property type="entry name" value="rSAM_sf"/>
</dbReference>
<accession>A0A235BVA4</accession>
<evidence type="ECO:0000313" key="1">
    <source>
        <dbReference type="EMBL" id="OYD16009.1"/>
    </source>
</evidence>
<dbReference type="GO" id="GO:0006779">
    <property type="term" value="P:porphyrin-containing compound biosynthetic process"/>
    <property type="evidence" value="ECO:0007669"/>
    <property type="project" value="TreeGrafter"/>
</dbReference>